<organism evidence="1 2">
    <name type="scientific">Paludisphaera mucosa</name>
    <dbReference type="NCBI Taxonomy" id="3030827"/>
    <lineage>
        <taxon>Bacteria</taxon>
        <taxon>Pseudomonadati</taxon>
        <taxon>Planctomycetota</taxon>
        <taxon>Planctomycetia</taxon>
        <taxon>Isosphaerales</taxon>
        <taxon>Isosphaeraceae</taxon>
        <taxon>Paludisphaera</taxon>
    </lineage>
</organism>
<accession>A0ABT6FF14</accession>
<comment type="caution">
    <text evidence="1">The sequence shown here is derived from an EMBL/GenBank/DDBJ whole genome shotgun (WGS) entry which is preliminary data.</text>
</comment>
<protein>
    <submittedName>
        <fullName evidence="1">Uncharacterized protein</fullName>
    </submittedName>
</protein>
<dbReference type="EMBL" id="JARRAG010000002">
    <property type="protein sequence ID" value="MDG3006079.1"/>
    <property type="molecule type" value="Genomic_DNA"/>
</dbReference>
<reference evidence="1 2" key="1">
    <citation type="submission" date="2023-03" db="EMBL/GenBank/DDBJ databases">
        <title>Paludisphaera mucosa sp. nov. a novel planctomycete from northern fen.</title>
        <authorList>
            <person name="Ivanova A."/>
        </authorList>
    </citation>
    <scope>NUCLEOTIDE SEQUENCE [LARGE SCALE GENOMIC DNA]</scope>
    <source>
        <strain evidence="1 2">Pla2</strain>
    </source>
</reference>
<gene>
    <name evidence="1" type="ORF">PZE19_20085</name>
</gene>
<evidence type="ECO:0000313" key="1">
    <source>
        <dbReference type="EMBL" id="MDG3006079.1"/>
    </source>
</evidence>
<dbReference type="InterPro" id="IPR038713">
    <property type="entry name" value="Terminase_Gp1_N_sf"/>
</dbReference>
<name>A0ABT6FF14_9BACT</name>
<dbReference type="Gene3D" id="1.10.10.1400">
    <property type="entry name" value="Terminase, small subunit, N-terminal DNA-binding domain, HTH motif"/>
    <property type="match status" value="1"/>
</dbReference>
<sequence>MTRKQRAFIWYFFEGPGRFKPTRAARYAGYAWPQKQGWVLYHHPKIRPAIDAEMLRRFPPRARGANRDRVEM</sequence>
<dbReference type="Proteomes" id="UP001216907">
    <property type="component" value="Unassembled WGS sequence"/>
</dbReference>
<keyword evidence="2" id="KW-1185">Reference proteome</keyword>
<proteinExistence type="predicted"/>
<dbReference type="RefSeq" id="WP_277862383.1">
    <property type="nucleotide sequence ID" value="NZ_JARRAG010000002.1"/>
</dbReference>
<evidence type="ECO:0000313" key="2">
    <source>
        <dbReference type="Proteomes" id="UP001216907"/>
    </source>
</evidence>